<dbReference type="RefSeq" id="WP_188668471.1">
    <property type="nucleotide sequence ID" value="NZ_BMJI01000014.1"/>
</dbReference>
<keyword evidence="2" id="KW-0812">Transmembrane</keyword>
<comment type="caution">
    <text evidence="3">The sequence shown here is derived from an EMBL/GenBank/DDBJ whole genome shotgun (WGS) entry which is preliminary data.</text>
</comment>
<feature type="compositionally biased region" description="Basic and acidic residues" evidence="1">
    <location>
        <begin position="1"/>
        <end position="14"/>
    </location>
</feature>
<keyword evidence="4" id="KW-1185">Reference proteome</keyword>
<dbReference type="EMBL" id="BMJI01000014">
    <property type="protein sequence ID" value="GGC94683.1"/>
    <property type="molecule type" value="Genomic_DNA"/>
</dbReference>
<reference evidence="4" key="1">
    <citation type="journal article" date="2019" name="Int. J. Syst. Evol. Microbiol.">
        <title>The Global Catalogue of Microorganisms (GCM) 10K type strain sequencing project: providing services to taxonomists for standard genome sequencing and annotation.</title>
        <authorList>
            <consortium name="The Broad Institute Genomics Platform"/>
            <consortium name="The Broad Institute Genome Sequencing Center for Infectious Disease"/>
            <person name="Wu L."/>
            <person name="Ma J."/>
        </authorList>
    </citation>
    <scope>NUCLEOTIDE SEQUENCE [LARGE SCALE GENOMIC DNA]</scope>
    <source>
        <strain evidence="4">CGMCC 1.15480</strain>
    </source>
</reference>
<feature type="transmembrane region" description="Helical" evidence="2">
    <location>
        <begin position="96"/>
        <end position="118"/>
    </location>
</feature>
<evidence type="ECO:0008006" key="5">
    <source>
        <dbReference type="Google" id="ProtNLM"/>
    </source>
</evidence>
<evidence type="ECO:0000313" key="3">
    <source>
        <dbReference type="EMBL" id="GGC94683.1"/>
    </source>
</evidence>
<gene>
    <name evidence="3" type="ORF">GCM10011512_22130</name>
</gene>
<organism evidence="3 4">
    <name type="scientific">Tersicoccus solisilvae</name>
    <dbReference type="NCBI Taxonomy" id="1882339"/>
    <lineage>
        <taxon>Bacteria</taxon>
        <taxon>Bacillati</taxon>
        <taxon>Actinomycetota</taxon>
        <taxon>Actinomycetes</taxon>
        <taxon>Micrococcales</taxon>
        <taxon>Micrococcaceae</taxon>
        <taxon>Tersicoccus</taxon>
    </lineage>
</organism>
<feature type="transmembrane region" description="Helical" evidence="2">
    <location>
        <begin position="124"/>
        <end position="141"/>
    </location>
</feature>
<keyword evidence="2" id="KW-1133">Transmembrane helix</keyword>
<evidence type="ECO:0000256" key="2">
    <source>
        <dbReference type="SAM" id="Phobius"/>
    </source>
</evidence>
<feature type="region of interest" description="Disordered" evidence="1">
    <location>
        <begin position="1"/>
        <end position="93"/>
    </location>
</feature>
<keyword evidence="2" id="KW-0472">Membrane</keyword>
<accession>A0ABQ1PCS7</accession>
<evidence type="ECO:0000256" key="1">
    <source>
        <dbReference type="SAM" id="MobiDB-lite"/>
    </source>
</evidence>
<dbReference type="Proteomes" id="UP000597761">
    <property type="component" value="Unassembled WGS sequence"/>
</dbReference>
<evidence type="ECO:0000313" key="4">
    <source>
        <dbReference type="Proteomes" id="UP000597761"/>
    </source>
</evidence>
<name>A0ABQ1PCS7_9MICC</name>
<protein>
    <recommendedName>
        <fullName evidence="5">DUF308 domain-containing protein</fullName>
    </recommendedName>
</protein>
<sequence>MSDPRAVDPPHSDDEAAWQDLVRRFHESSPGEGGPAGTPPSGDPAAEADSPGAASPGVRPSAGTGARPGPRDHVVDEPEDDFEPPEPPPLSSAEPALALAWTGVVVSLGLALVITVFVRSAPSLLGWTLAGVFLVSAGYLASRLPRERHDDDDGAQV</sequence>
<proteinExistence type="predicted"/>